<comment type="caution">
    <text evidence="1">The sequence shown here is derived from an EMBL/GenBank/DDBJ whole genome shotgun (WGS) entry which is preliminary data.</text>
</comment>
<protein>
    <submittedName>
        <fullName evidence="1">Uncharacterized protein</fullName>
    </submittedName>
</protein>
<dbReference type="Proteomes" id="UP001187192">
    <property type="component" value="Unassembled WGS sequence"/>
</dbReference>
<accession>A0AA88A5Q9</accession>
<organism evidence="1 2">
    <name type="scientific">Ficus carica</name>
    <name type="common">Common fig</name>
    <dbReference type="NCBI Taxonomy" id="3494"/>
    <lineage>
        <taxon>Eukaryota</taxon>
        <taxon>Viridiplantae</taxon>
        <taxon>Streptophyta</taxon>
        <taxon>Embryophyta</taxon>
        <taxon>Tracheophyta</taxon>
        <taxon>Spermatophyta</taxon>
        <taxon>Magnoliopsida</taxon>
        <taxon>eudicotyledons</taxon>
        <taxon>Gunneridae</taxon>
        <taxon>Pentapetalae</taxon>
        <taxon>rosids</taxon>
        <taxon>fabids</taxon>
        <taxon>Rosales</taxon>
        <taxon>Moraceae</taxon>
        <taxon>Ficeae</taxon>
        <taxon>Ficus</taxon>
    </lineage>
</organism>
<dbReference type="EMBL" id="BTGU01000024">
    <property type="protein sequence ID" value="GMN46952.1"/>
    <property type="molecule type" value="Genomic_DNA"/>
</dbReference>
<evidence type="ECO:0000313" key="1">
    <source>
        <dbReference type="EMBL" id="GMN46952.1"/>
    </source>
</evidence>
<proteinExistence type="predicted"/>
<gene>
    <name evidence="1" type="ORF">TIFTF001_016137</name>
</gene>
<reference evidence="1" key="1">
    <citation type="submission" date="2023-07" db="EMBL/GenBank/DDBJ databases">
        <title>draft genome sequence of fig (Ficus carica).</title>
        <authorList>
            <person name="Takahashi T."/>
            <person name="Nishimura K."/>
        </authorList>
    </citation>
    <scope>NUCLEOTIDE SEQUENCE</scope>
</reference>
<sequence>MEFQKRLSSLKRGLSLFIEKDGSEPVTVDDSFSTGSSMSAGWGFVVVGGITGSVIGRRLGSSGLRVGGLSPGVAGGGGPGLRGRIWSARDAGWHISGLREGGAFVSIGGAGQGNVVGGTSSSPVLGRGCRSDLRGGLHRHW</sequence>
<keyword evidence="2" id="KW-1185">Reference proteome</keyword>
<dbReference type="AlphaFoldDB" id="A0AA88A5Q9"/>
<name>A0AA88A5Q9_FICCA</name>
<evidence type="ECO:0000313" key="2">
    <source>
        <dbReference type="Proteomes" id="UP001187192"/>
    </source>
</evidence>